<organism evidence="6 7">
    <name type="scientific">Enterococcus florum</name>
    <dbReference type="NCBI Taxonomy" id="2480627"/>
    <lineage>
        <taxon>Bacteria</taxon>
        <taxon>Bacillati</taxon>
        <taxon>Bacillota</taxon>
        <taxon>Bacilli</taxon>
        <taxon>Lactobacillales</taxon>
        <taxon>Enterococcaceae</taxon>
        <taxon>Enterococcus</taxon>
    </lineage>
</organism>
<dbReference type="InterPro" id="IPR035472">
    <property type="entry name" value="RpiR-like_SIS"/>
</dbReference>
<evidence type="ECO:0000256" key="2">
    <source>
        <dbReference type="ARBA" id="ARBA00023125"/>
    </source>
</evidence>
<proteinExistence type="predicted"/>
<dbReference type="InterPro" id="IPR036388">
    <property type="entry name" value="WH-like_DNA-bd_sf"/>
</dbReference>
<keyword evidence="7" id="KW-1185">Reference proteome</keyword>
<dbReference type="GO" id="GO:0097367">
    <property type="term" value="F:carbohydrate derivative binding"/>
    <property type="evidence" value="ECO:0007669"/>
    <property type="project" value="InterPro"/>
</dbReference>
<dbReference type="Gene3D" id="1.10.10.10">
    <property type="entry name" value="Winged helix-like DNA-binding domain superfamily/Winged helix DNA-binding domain"/>
    <property type="match status" value="1"/>
</dbReference>
<evidence type="ECO:0000256" key="3">
    <source>
        <dbReference type="ARBA" id="ARBA00023163"/>
    </source>
</evidence>
<evidence type="ECO:0000256" key="1">
    <source>
        <dbReference type="ARBA" id="ARBA00023015"/>
    </source>
</evidence>
<comment type="caution">
    <text evidence="6">The sequence shown here is derived from an EMBL/GenBank/DDBJ whole genome shotgun (WGS) entry which is preliminary data.</text>
</comment>
<dbReference type="GO" id="GO:0003677">
    <property type="term" value="F:DNA binding"/>
    <property type="evidence" value="ECO:0007669"/>
    <property type="project" value="UniProtKB-KW"/>
</dbReference>
<evidence type="ECO:0000313" key="6">
    <source>
        <dbReference type="EMBL" id="GCF93262.1"/>
    </source>
</evidence>
<evidence type="ECO:0000259" key="5">
    <source>
        <dbReference type="PROSITE" id="PS51464"/>
    </source>
</evidence>
<dbReference type="InterPro" id="IPR009057">
    <property type="entry name" value="Homeodomain-like_sf"/>
</dbReference>
<dbReference type="InterPro" id="IPR046348">
    <property type="entry name" value="SIS_dom_sf"/>
</dbReference>
<dbReference type="InterPro" id="IPR000281">
    <property type="entry name" value="HTH_RpiR"/>
</dbReference>
<dbReference type="Gene3D" id="3.40.50.10490">
    <property type="entry name" value="Glucose-6-phosphate isomerase like protein, domain 1"/>
    <property type="match status" value="1"/>
</dbReference>
<feature type="domain" description="HTH rpiR-type" evidence="4">
    <location>
        <begin position="1"/>
        <end position="75"/>
    </location>
</feature>
<dbReference type="GO" id="GO:1901135">
    <property type="term" value="P:carbohydrate derivative metabolic process"/>
    <property type="evidence" value="ECO:0007669"/>
    <property type="project" value="InterPro"/>
</dbReference>
<accession>A0A4P5PCR4</accession>
<dbReference type="Pfam" id="PF01380">
    <property type="entry name" value="SIS"/>
    <property type="match status" value="1"/>
</dbReference>
<dbReference type="RefSeq" id="WP_146621723.1">
    <property type="nucleotide sequence ID" value="NZ_BJCC01000009.1"/>
</dbReference>
<dbReference type="Proteomes" id="UP000290567">
    <property type="component" value="Unassembled WGS sequence"/>
</dbReference>
<dbReference type="InterPro" id="IPR001347">
    <property type="entry name" value="SIS_dom"/>
</dbReference>
<keyword evidence="3" id="KW-0804">Transcription</keyword>
<dbReference type="SUPFAM" id="SSF53697">
    <property type="entry name" value="SIS domain"/>
    <property type="match status" value="1"/>
</dbReference>
<dbReference type="Pfam" id="PF01418">
    <property type="entry name" value="HTH_6"/>
    <property type="match status" value="1"/>
</dbReference>
<dbReference type="GO" id="GO:0003700">
    <property type="term" value="F:DNA-binding transcription factor activity"/>
    <property type="evidence" value="ECO:0007669"/>
    <property type="project" value="InterPro"/>
</dbReference>
<name>A0A4P5PCR4_9ENTE</name>
<gene>
    <name evidence="6" type="primary">glvR_2</name>
    <name evidence="6" type="ORF">NRIC_11530</name>
</gene>
<keyword evidence="2" id="KW-0238">DNA-binding</keyword>
<dbReference type="PROSITE" id="PS51464">
    <property type="entry name" value="SIS"/>
    <property type="match status" value="1"/>
</dbReference>
<dbReference type="PANTHER" id="PTHR30514:SF10">
    <property type="entry name" value="MURR_RPIR FAMILY TRANSCRIPTIONAL REGULATOR"/>
    <property type="match status" value="1"/>
</dbReference>
<feature type="domain" description="SIS" evidence="5">
    <location>
        <begin position="124"/>
        <end position="265"/>
    </location>
</feature>
<dbReference type="CDD" id="cd05013">
    <property type="entry name" value="SIS_RpiR"/>
    <property type="match status" value="1"/>
</dbReference>
<reference evidence="7" key="1">
    <citation type="submission" date="2019-02" db="EMBL/GenBank/DDBJ databases">
        <title>Draft genome sequence of Enterococcus sp. Gos25-1.</title>
        <authorList>
            <person name="Tanaka N."/>
            <person name="Shiwa Y."/>
            <person name="Fujita N."/>
        </authorList>
    </citation>
    <scope>NUCLEOTIDE SEQUENCE [LARGE SCALE GENOMIC DNA]</scope>
    <source>
        <strain evidence="7">Gos25-1</strain>
    </source>
</reference>
<protein>
    <submittedName>
        <fullName evidence="6">RpiR family transcriptional regulator</fullName>
    </submittedName>
</protein>
<dbReference type="PANTHER" id="PTHR30514">
    <property type="entry name" value="GLUCOKINASE"/>
    <property type="match status" value="1"/>
</dbReference>
<dbReference type="OrthoDB" id="3684496at2"/>
<dbReference type="SUPFAM" id="SSF46689">
    <property type="entry name" value="Homeodomain-like"/>
    <property type="match status" value="1"/>
</dbReference>
<evidence type="ECO:0000313" key="7">
    <source>
        <dbReference type="Proteomes" id="UP000290567"/>
    </source>
</evidence>
<dbReference type="PROSITE" id="PS51071">
    <property type="entry name" value="HTH_RPIR"/>
    <property type="match status" value="1"/>
</dbReference>
<dbReference type="InterPro" id="IPR047640">
    <property type="entry name" value="RpiR-like"/>
</dbReference>
<sequence>MLISEKMKQTDFSAAETTLVEFILDKNLAIQELTIKEIAQETFVHPSTLIRVSKKLGFNGWVELKAAFLEEQTYLQTYFDRVDANLPFLATDGLMTIANKVATLERTTIDDTLSLLDHDNLQAAKQLVLKANQIKVFGSNANTLISQDFALKMRRIGKNVTPCQTLYETAYEAFNCQKNDCCILISYTGENEMILQTADILKQRKIPFIGLTSIGDNTLAALSNAVLRLTTRERLYSKIGNFTINTSISYLLDVLYSCVFAEDYSYNLNHLIAIGETVDTRKTSSEIMEESPEFRLQFSESFRPN</sequence>
<evidence type="ECO:0000259" key="4">
    <source>
        <dbReference type="PROSITE" id="PS51071"/>
    </source>
</evidence>
<keyword evidence="1" id="KW-0805">Transcription regulation</keyword>
<dbReference type="EMBL" id="BJCC01000009">
    <property type="protein sequence ID" value="GCF93262.1"/>
    <property type="molecule type" value="Genomic_DNA"/>
</dbReference>
<dbReference type="AlphaFoldDB" id="A0A4P5PCR4"/>